<evidence type="ECO:0000256" key="2">
    <source>
        <dbReference type="ARBA" id="ARBA00006217"/>
    </source>
</evidence>
<dbReference type="PROSITE" id="PS00704">
    <property type="entry name" value="PROK_CO2_ANHYDRASE_1"/>
    <property type="match status" value="1"/>
</dbReference>
<gene>
    <name evidence="9" type="ORF">HK103_002648</name>
</gene>
<evidence type="ECO:0000256" key="3">
    <source>
        <dbReference type="ARBA" id="ARBA00012925"/>
    </source>
</evidence>
<accession>A0AAD5UQ17</accession>
<dbReference type="AlphaFoldDB" id="A0AAD5UQ17"/>
<dbReference type="InterPro" id="IPR011989">
    <property type="entry name" value="ARM-like"/>
</dbReference>
<dbReference type="FunFam" id="3.40.1050.10:FF:000003">
    <property type="entry name" value="Carbonic anhydrase"/>
    <property type="match status" value="1"/>
</dbReference>
<dbReference type="GO" id="GO:0015976">
    <property type="term" value="P:carbon utilization"/>
    <property type="evidence" value="ECO:0007669"/>
    <property type="project" value="InterPro"/>
</dbReference>
<comment type="caution">
    <text evidence="9">The sequence shown here is derived from an EMBL/GenBank/DDBJ whole genome shotgun (WGS) entry which is preliminary data.</text>
</comment>
<dbReference type="PANTHER" id="PTHR11002:SF76">
    <property type="entry name" value="CARBONIC ANHYDRASE"/>
    <property type="match status" value="1"/>
</dbReference>
<evidence type="ECO:0000313" key="10">
    <source>
        <dbReference type="Proteomes" id="UP001210925"/>
    </source>
</evidence>
<comment type="similarity">
    <text evidence="2">Belongs to the beta-class carbonic anhydrase family.</text>
</comment>
<dbReference type="InterPro" id="IPR036874">
    <property type="entry name" value="Carbonic_anhydrase_sf"/>
</dbReference>
<feature type="binding site" evidence="8">
    <location>
        <position position="774"/>
    </location>
    <ligand>
        <name>Zn(2+)</name>
        <dbReference type="ChEBI" id="CHEBI:29105"/>
    </ligand>
</feature>
<name>A0AAD5UQ17_9FUNG</name>
<dbReference type="CDD" id="cd00884">
    <property type="entry name" value="beta_CA_cladeB"/>
    <property type="match status" value="1"/>
</dbReference>
<dbReference type="GO" id="GO:0008270">
    <property type="term" value="F:zinc ion binding"/>
    <property type="evidence" value="ECO:0007669"/>
    <property type="project" value="InterPro"/>
</dbReference>
<dbReference type="GO" id="GO:0004089">
    <property type="term" value="F:carbonate dehydratase activity"/>
    <property type="evidence" value="ECO:0007669"/>
    <property type="project" value="UniProtKB-EC"/>
</dbReference>
<evidence type="ECO:0000256" key="8">
    <source>
        <dbReference type="PIRSR" id="PIRSR601765-1"/>
    </source>
</evidence>
<dbReference type="InterPro" id="IPR015892">
    <property type="entry name" value="Carbonic_anhydrase_CS"/>
</dbReference>
<dbReference type="SUPFAM" id="SSF48371">
    <property type="entry name" value="ARM repeat"/>
    <property type="match status" value="1"/>
</dbReference>
<organism evidence="9 10">
    <name type="scientific">Boothiomyces macroporosus</name>
    <dbReference type="NCBI Taxonomy" id="261099"/>
    <lineage>
        <taxon>Eukaryota</taxon>
        <taxon>Fungi</taxon>
        <taxon>Fungi incertae sedis</taxon>
        <taxon>Chytridiomycota</taxon>
        <taxon>Chytridiomycota incertae sedis</taxon>
        <taxon>Chytridiomycetes</taxon>
        <taxon>Rhizophydiales</taxon>
        <taxon>Terramycetaceae</taxon>
        <taxon>Boothiomyces</taxon>
    </lineage>
</organism>
<evidence type="ECO:0000256" key="7">
    <source>
        <dbReference type="ARBA" id="ARBA00048348"/>
    </source>
</evidence>
<comment type="catalytic activity">
    <reaction evidence="7">
        <text>hydrogencarbonate + H(+) = CO2 + H2O</text>
        <dbReference type="Rhea" id="RHEA:10748"/>
        <dbReference type="ChEBI" id="CHEBI:15377"/>
        <dbReference type="ChEBI" id="CHEBI:15378"/>
        <dbReference type="ChEBI" id="CHEBI:16526"/>
        <dbReference type="ChEBI" id="CHEBI:17544"/>
        <dbReference type="EC" id="4.2.1.1"/>
    </reaction>
</comment>
<evidence type="ECO:0000256" key="1">
    <source>
        <dbReference type="ARBA" id="ARBA00002904"/>
    </source>
</evidence>
<dbReference type="Pfam" id="PF00484">
    <property type="entry name" value="Pro_CA"/>
    <property type="match status" value="1"/>
</dbReference>
<dbReference type="SMART" id="SM00947">
    <property type="entry name" value="Pro_CA"/>
    <property type="match status" value="1"/>
</dbReference>
<evidence type="ECO:0000313" key="9">
    <source>
        <dbReference type="EMBL" id="KAJ3262235.1"/>
    </source>
</evidence>
<keyword evidence="4 8" id="KW-0479">Metal-binding</keyword>
<evidence type="ECO:0000256" key="5">
    <source>
        <dbReference type="ARBA" id="ARBA00022833"/>
    </source>
</evidence>
<keyword evidence="10" id="KW-1185">Reference proteome</keyword>
<dbReference type="PANTHER" id="PTHR11002">
    <property type="entry name" value="CARBONIC ANHYDRASE"/>
    <property type="match status" value="1"/>
</dbReference>
<dbReference type="EC" id="4.2.1.1" evidence="3"/>
<keyword evidence="6" id="KW-0456">Lyase</keyword>
<dbReference type="PROSITE" id="PS00705">
    <property type="entry name" value="PROK_CO2_ANHYDRASE_2"/>
    <property type="match status" value="1"/>
</dbReference>
<dbReference type="EMBL" id="JADGKB010000002">
    <property type="protein sequence ID" value="KAJ3262235.1"/>
    <property type="molecule type" value="Genomic_DNA"/>
</dbReference>
<comment type="function">
    <text evidence="1">Reversible hydration of carbon dioxide.</text>
</comment>
<dbReference type="Gene3D" id="1.25.10.10">
    <property type="entry name" value="Leucine-rich Repeat Variant"/>
    <property type="match status" value="2"/>
</dbReference>
<evidence type="ECO:0000256" key="6">
    <source>
        <dbReference type="ARBA" id="ARBA00023239"/>
    </source>
</evidence>
<dbReference type="SUPFAM" id="SSF53056">
    <property type="entry name" value="beta-carbonic anhydrase, cab"/>
    <property type="match status" value="1"/>
</dbReference>
<feature type="binding site" evidence="8">
    <location>
        <position position="771"/>
    </location>
    <ligand>
        <name>Zn(2+)</name>
        <dbReference type="ChEBI" id="CHEBI:29105"/>
    </ligand>
</feature>
<feature type="binding site" evidence="8">
    <location>
        <position position="712"/>
    </location>
    <ligand>
        <name>Zn(2+)</name>
        <dbReference type="ChEBI" id="CHEBI:29105"/>
    </ligand>
</feature>
<proteinExistence type="inferred from homology"/>
<sequence>MDDNDTSKVLESFDELLMLLETNKINDDQMLASVVAKFSDRHPLVRMKGLKIAVKMGYPVKNIYQFLNDPDIDTRLTAIQLISTSGAEVSWQQLMPLLKDFNDEIRLTAMQQLWATVDIANNKTPGGIQDKLFILLCDGLNDKSPIVRERAAKLLGTITTASEHLMLQTLTKKPLPDNLEHQVKKIKVEDDDVDLEDKVVLSSTFGAFIHGSEDEFAVIRKATIDSMCSLGHVNKTFAATALGFLIDMFNDEDADIRKDAIHCIGELGKKWPLYLDDDCIKSVILILLDKDMKVRKLAYDMLKVLRFRTTDTLKMILKVIINTLVSESKDQNFIYGCLAGIASNYPKMIYEMIPAYFENDKGYLPKEYKLTDKRFLAYMVLIFNACKVDEGVKRSIPKFISAKYSYVLKKLDAYIPIPDFLPKYLESVDEKEEIDYESHVREILLEITEKWKMGHLYSESGLLAQISKLEELYMMDKDNLGALYYCKTLLNCELLFRNLHLRSTNVKFFPKDKIANDIEYLERGILILREAIGMPLECKITFNQMADCIRIMKGDFNYKPPKAFITLKQLQSIPTTVKIPAIKLEYEFKSLNSLYPSIYLTATLRNISAPEVLYFRVGDEDYETKVDYMEGQCVLKADDCTIILPKATARNSSSKIVVEGKLTPEITNKRNLTKYLSGYQRFHNYYFKKNPEVYNNLQNSQSPSSIVIGCSDSRVDPAIITDSKPGDLFVVRNVANLVGPYVNDGGHHGTASAIEYAVKVLKVKNIIVLGHSKCGGIQGLMDENTAHFDFVGNWMNIAQKAKEITLEEHADSPREVQLRACEHNSIMESLKNLLTYPWIVERLEQKTLSLSGWYFDFDQGELLVYDGELEQFVGVKTPK</sequence>
<dbReference type="Proteomes" id="UP001210925">
    <property type="component" value="Unassembled WGS sequence"/>
</dbReference>
<feature type="binding site" evidence="8">
    <location>
        <position position="710"/>
    </location>
    <ligand>
        <name>Zn(2+)</name>
        <dbReference type="ChEBI" id="CHEBI:29105"/>
    </ligand>
</feature>
<dbReference type="InterPro" id="IPR045066">
    <property type="entry name" value="Beta_CA_cladeB"/>
</dbReference>
<comment type="cofactor">
    <cofactor evidence="8">
        <name>Zn(2+)</name>
        <dbReference type="ChEBI" id="CHEBI:29105"/>
    </cofactor>
    <text evidence="8">Binds 1 zinc ion per subunit.</text>
</comment>
<keyword evidence="5 8" id="KW-0862">Zinc</keyword>
<evidence type="ECO:0000256" key="4">
    <source>
        <dbReference type="ARBA" id="ARBA00022723"/>
    </source>
</evidence>
<reference evidence="9" key="1">
    <citation type="submission" date="2020-05" db="EMBL/GenBank/DDBJ databases">
        <title>Phylogenomic resolution of chytrid fungi.</title>
        <authorList>
            <person name="Stajich J.E."/>
            <person name="Amses K."/>
            <person name="Simmons R."/>
            <person name="Seto K."/>
            <person name="Myers J."/>
            <person name="Bonds A."/>
            <person name="Quandt C.A."/>
            <person name="Barry K."/>
            <person name="Liu P."/>
            <person name="Grigoriev I."/>
            <person name="Longcore J.E."/>
            <person name="James T.Y."/>
        </authorList>
    </citation>
    <scope>NUCLEOTIDE SEQUENCE</scope>
    <source>
        <strain evidence="9">PLAUS21</strain>
    </source>
</reference>
<dbReference type="InterPro" id="IPR001765">
    <property type="entry name" value="Carbonic_anhydrase"/>
</dbReference>
<dbReference type="Gene3D" id="3.40.1050.10">
    <property type="entry name" value="Carbonic anhydrase"/>
    <property type="match status" value="1"/>
</dbReference>
<protein>
    <recommendedName>
        <fullName evidence="3">carbonic anhydrase</fullName>
        <ecNumber evidence="3">4.2.1.1</ecNumber>
    </recommendedName>
</protein>
<dbReference type="InterPro" id="IPR016024">
    <property type="entry name" value="ARM-type_fold"/>
</dbReference>